<dbReference type="Proteomes" id="UP001165960">
    <property type="component" value="Unassembled WGS sequence"/>
</dbReference>
<organism evidence="1 2">
    <name type="scientific">Entomophthora muscae</name>
    <dbReference type="NCBI Taxonomy" id="34485"/>
    <lineage>
        <taxon>Eukaryota</taxon>
        <taxon>Fungi</taxon>
        <taxon>Fungi incertae sedis</taxon>
        <taxon>Zoopagomycota</taxon>
        <taxon>Entomophthoromycotina</taxon>
        <taxon>Entomophthoromycetes</taxon>
        <taxon>Entomophthorales</taxon>
        <taxon>Entomophthoraceae</taxon>
        <taxon>Entomophthora</taxon>
    </lineage>
</organism>
<protein>
    <submittedName>
        <fullName evidence="1">Uncharacterized protein</fullName>
    </submittedName>
</protein>
<evidence type="ECO:0000313" key="2">
    <source>
        <dbReference type="Proteomes" id="UP001165960"/>
    </source>
</evidence>
<gene>
    <name evidence="1" type="ORF">DSO57_1038118</name>
</gene>
<comment type="caution">
    <text evidence="1">The sequence shown here is derived from an EMBL/GenBank/DDBJ whole genome shotgun (WGS) entry which is preliminary data.</text>
</comment>
<dbReference type="EMBL" id="QTSX02001163">
    <property type="protein sequence ID" value="KAJ9083098.1"/>
    <property type="molecule type" value="Genomic_DNA"/>
</dbReference>
<accession>A0ACC2U8E7</accession>
<evidence type="ECO:0000313" key="1">
    <source>
        <dbReference type="EMBL" id="KAJ9083098.1"/>
    </source>
</evidence>
<proteinExistence type="predicted"/>
<name>A0ACC2U8E7_9FUNG</name>
<reference evidence="1" key="1">
    <citation type="submission" date="2022-04" db="EMBL/GenBank/DDBJ databases">
        <title>Genome of the entomopathogenic fungus Entomophthora muscae.</title>
        <authorList>
            <person name="Elya C."/>
            <person name="Lovett B.R."/>
            <person name="Lee E."/>
            <person name="Macias A.M."/>
            <person name="Hajek A.E."/>
            <person name="De Bivort B.L."/>
            <person name="Kasson M.T."/>
            <person name="De Fine Licht H.H."/>
            <person name="Stajich J.E."/>
        </authorList>
    </citation>
    <scope>NUCLEOTIDE SEQUENCE</scope>
    <source>
        <strain evidence="1">Berkeley</strain>
    </source>
</reference>
<keyword evidence="2" id="KW-1185">Reference proteome</keyword>
<sequence length="116" mass="12340">MCPLPNVVQRHAVSPWALQGVLSRSYPHSLVAHRPDTDGFERLLPSVVPGVLPVVPPLSGHPSSALDGILVVCYTGMGAELSYFSPSLSQIPQVVVGLNNKFFLAVSVKKTKPGLT</sequence>